<proteinExistence type="predicted"/>
<evidence type="ECO:0000313" key="2">
    <source>
        <dbReference type="EMBL" id="VFU63401.1"/>
    </source>
</evidence>
<dbReference type="AlphaFoldDB" id="A0A6N2NCR8"/>
<reference evidence="2" key="1">
    <citation type="submission" date="2019-03" db="EMBL/GenBank/DDBJ databases">
        <authorList>
            <person name="Mank J."/>
            <person name="Almeida P."/>
        </authorList>
    </citation>
    <scope>NUCLEOTIDE SEQUENCE</scope>
    <source>
        <strain evidence="2">78183</strain>
    </source>
</reference>
<dbReference type="EMBL" id="CAADRP010002206">
    <property type="protein sequence ID" value="VFU63401.1"/>
    <property type="molecule type" value="Genomic_DNA"/>
</dbReference>
<gene>
    <name evidence="2" type="ORF">SVIM_LOCUS482391</name>
</gene>
<feature type="region of interest" description="Disordered" evidence="1">
    <location>
        <begin position="1"/>
        <end position="20"/>
    </location>
</feature>
<dbReference type="PANTHER" id="PTHR31798">
    <property type="entry name" value="HYDROXYPROLINE-RICH GLYCOPROTEIN-LIKE"/>
    <property type="match status" value="1"/>
</dbReference>
<name>A0A6N2NCR8_SALVM</name>
<feature type="compositionally biased region" description="Polar residues" evidence="1">
    <location>
        <begin position="126"/>
        <end position="139"/>
    </location>
</feature>
<feature type="region of interest" description="Disordered" evidence="1">
    <location>
        <begin position="126"/>
        <end position="154"/>
    </location>
</feature>
<evidence type="ECO:0000256" key="1">
    <source>
        <dbReference type="SAM" id="MobiDB-lite"/>
    </source>
</evidence>
<dbReference type="PANTHER" id="PTHR31798:SF3">
    <property type="entry name" value="OS01G0103800 PROTEIN"/>
    <property type="match status" value="1"/>
</dbReference>
<protein>
    <submittedName>
        <fullName evidence="2">Uncharacterized protein</fullName>
    </submittedName>
</protein>
<dbReference type="InterPro" id="IPR040420">
    <property type="entry name" value="At1g76660-like"/>
</dbReference>
<accession>A0A6N2NCR8</accession>
<sequence>MGSEQNRFPQQQQQQEQQSKRWGKCWGALSCFSVQKGGKRIVPASRIPEGNASAAQPNGPQPVGLTNQATALAPSLLAPPSSPASFTNSAIPSTAQSPSCFLSANSPGGPSSTMFATGPYAHAVSPLSSHLHTEPSSAPLTPPPELAHLTTPSSPDVPFAQFLTSSRDLKKDSFSMTPFTPTNLRWKKVWKPHLQMRAKKAHANYEEMKGVLYGKDILYVMVNVNAKAFVPYVYPKSRRQPGNVYGSNTPGNHAVTDDDIFSKMASSKISRKYHLGLSTSDAEIDYRRGRSLREGKGDLAWHD</sequence>
<organism evidence="2">
    <name type="scientific">Salix viminalis</name>
    <name type="common">Common osier</name>
    <name type="synonym">Basket willow</name>
    <dbReference type="NCBI Taxonomy" id="40686"/>
    <lineage>
        <taxon>Eukaryota</taxon>
        <taxon>Viridiplantae</taxon>
        <taxon>Streptophyta</taxon>
        <taxon>Embryophyta</taxon>
        <taxon>Tracheophyta</taxon>
        <taxon>Spermatophyta</taxon>
        <taxon>Magnoliopsida</taxon>
        <taxon>eudicotyledons</taxon>
        <taxon>Gunneridae</taxon>
        <taxon>Pentapetalae</taxon>
        <taxon>rosids</taxon>
        <taxon>fabids</taxon>
        <taxon>Malpighiales</taxon>
        <taxon>Salicaceae</taxon>
        <taxon>Saliceae</taxon>
        <taxon>Salix</taxon>
    </lineage>
</organism>